<reference evidence="2 3" key="1">
    <citation type="submission" date="2019-10" db="EMBL/GenBank/DDBJ databases">
        <authorList>
            <person name="Brinks E."/>
        </authorList>
    </citation>
    <scope>NUCLEOTIDE SEQUENCE [LARGE SCALE GENOMIC DNA]</scope>
</reference>
<dbReference type="InterPro" id="IPR031612">
    <property type="entry name" value="Phage_holin_Dp1"/>
</dbReference>
<feature type="transmembrane region" description="Helical" evidence="1">
    <location>
        <begin position="107"/>
        <end position="131"/>
    </location>
</feature>
<feature type="transmembrane region" description="Helical" evidence="1">
    <location>
        <begin position="12"/>
        <end position="33"/>
    </location>
</feature>
<evidence type="ECO:0000256" key="1">
    <source>
        <dbReference type="SAM" id="Phobius"/>
    </source>
</evidence>
<protein>
    <recommendedName>
        <fullName evidence="4">Holin</fullName>
    </recommendedName>
</protein>
<dbReference type="GeneID" id="56133053"/>
<keyword evidence="3" id="KW-1185">Reference proteome</keyword>
<dbReference type="EMBL" id="MN552144">
    <property type="protein sequence ID" value="QGJ84880.1"/>
    <property type="molecule type" value="Genomic_DNA"/>
</dbReference>
<keyword evidence="1" id="KW-0812">Transmembrane</keyword>
<proteinExistence type="predicted"/>
<dbReference type="RefSeq" id="YP_009900819.1">
    <property type="nucleotide sequence ID" value="NC_049812.1"/>
</dbReference>
<feature type="transmembrane region" description="Helical" evidence="1">
    <location>
        <begin position="137"/>
        <end position="158"/>
    </location>
</feature>
<evidence type="ECO:0008006" key="4">
    <source>
        <dbReference type="Google" id="ProtNLM"/>
    </source>
</evidence>
<dbReference type="KEGG" id="vg:56133053"/>
<dbReference type="Pfam" id="PF16938">
    <property type="entry name" value="Phage_holin_Dp1"/>
    <property type="match status" value="1"/>
</dbReference>
<name>A0A649V1Y5_9CAUD</name>
<keyword evidence="1" id="KW-0472">Membrane</keyword>
<evidence type="ECO:0000313" key="2">
    <source>
        <dbReference type="EMBL" id="QGJ84880.1"/>
    </source>
</evidence>
<evidence type="ECO:0000313" key="3">
    <source>
        <dbReference type="Proteomes" id="UP000423964"/>
    </source>
</evidence>
<sequence length="171" mass="19557">MDALVHEGWQFFKLVIDNWAALLIVSGIFGWMYRRMTKKQQEQLRMLLVVIKRVELGEAINHDYGLQIVSGIFDEYTELGGNHYAHEIYERYKGEKKMIFNNKFYNVIKWAVLTALPALSVFIGVIGKAYGWGETDLAIITLNAFTVFLGTLAGVSAVKYNNQPNDTEENK</sequence>
<accession>A0A649V1Y5</accession>
<dbReference type="Proteomes" id="UP000423964">
    <property type="component" value="Segment"/>
</dbReference>
<organism evidence="2 3">
    <name type="scientific">Lactococcus phage P1045</name>
    <dbReference type="NCBI Taxonomy" id="2662293"/>
    <lineage>
        <taxon>Viruses</taxon>
        <taxon>Duplodnaviria</taxon>
        <taxon>Heunggongvirae</taxon>
        <taxon>Uroviricota</taxon>
        <taxon>Caudoviricetes</taxon>
        <taxon>Vedamuthuvirus</taxon>
        <taxon>Vedamuthuvirus P1045</taxon>
    </lineage>
</organism>
<keyword evidence="1" id="KW-1133">Transmembrane helix</keyword>